<evidence type="ECO:0000313" key="1">
    <source>
        <dbReference type="EMBL" id="KAJ7076203.1"/>
    </source>
</evidence>
<dbReference type="EMBL" id="JARJCN010000084">
    <property type="protein sequence ID" value="KAJ7076203.1"/>
    <property type="molecule type" value="Genomic_DNA"/>
</dbReference>
<keyword evidence="2" id="KW-1185">Reference proteome</keyword>
<gene>
    <name evidence="1" type="ORF">B0H15DRAFT_805765</name>
</gene>
<evidence type="ECO:0000313" key="2">
    <source>
        <dbReference type="Proteomes" id="UP001222325"/>
    </source>
</evidence>
<comment type="caution">
    <text evidence="1">The sequence shown here is derived from an EMBL/GenBank/DDBJ whole genome shotgun (WGS) entry which is preliminary data.</text>
</comment>
<proteinExistence type="predicted"/>
<sequence>MGTHVSRRRALVMSDSRLCGTDSDGRAAASAAPRLSRLAGEQWAFFRDWAATAGDGACGSCRRRTRRRFTAIALLQATAAFRSQLLEIGSAASIISGVALSFATAAQKCRADETQGEVPLRVYAPGQFLALLTVPLIGRFGNIVAR</sequence>
<name>A0AAD6TVR7_9AGAR</name>
<dbReference type="Proteomes" id="UP001222325">
    <property type="component" value="Unassembled WGS sequence"/>
</dbReference>
<accession>A0AAD6TVR7</accession>
<protein>
    <submittedName>
        <fullName evidence="1">Uncharacterized protein</fullName>
    </submittedName>
</protein>
<dbReference type="AlphaFoldDB" id="A0AAD6TVR7"/>
<reference evidence="1" key="1">
    <citation type="submission" date="2023-03" db="EMBL/GenBank/DDBJ databases">
        <title>Massive genome expansion in bonnet fungi (Mycena s.s.) driven by repeated elements and novel gene families across ecological guilds.</title>
        <authorList>
            <consortium name="Lawrence Berkeley National Laboratory"/>
            <person name="Harder C.B."/>
            <person name="Miyauchi S."/>
            <person name="Viragh M."/>
            <person name="Kuo A."/>
            <person name="Thoen E."/>
            <person name="Andreopoulos B."/>
            <person name="Lu D."/>
            <person name="Skrede I."/>
            <person name="Drula E."/>
            <person name="Henrissat B."/>
            <person name="Morin E."/>
            <person name="Kohler A."/>
            <person name="Barry K."/>
            <person name="LaButti K."/>
            <person name="Morin E."/>
            <person name="Salamov A."/>
            <person name="Lipzen A."/>
            <person name="Mereny Z."/>
            <person name="Hegedus B."/>
            <person name="Baldrian P."/>
            <person name="Stursova M."/>
            <person name="Weitz H."/>
            <person name="Taylor A."/>
            <person name="Grigoriev I.V."/>
            <person name="Nagy L.G."/>
            <person name="Martin F."/>
            <person name="Kauserud H."/>
        </authorList>
    </citation>
    <scope>NUCLEOTIDE SEQUENCE</scope>
    <source>
        <strain evidence="1">CBHHK173m</strain>
    </source>
</reference>
<organism evidence="1 2">
    <name type="scientific">Mycena belliarum</name>
    <dbReference type="NCBI Taxonomy" id="1033014"/>
    <lineage>
        <taxon>Eukaryota</taxon>
        <taxon>Fungi</taxon>
        <taxon>Dikarya</taxon>
        <taxon>Basidiomycota</taxon>
        <taxon>Agaricomycotina</taxon>
        <taxon>Agaricomycetes</taxon>
        <taxon>Agaricomycetidae</taxon>
        <taxon>Agaricales</taxon>
        <taxon>Marasmiineae</taxon>
        <taxon>Mycenaceae</taxon>
        <taxon>Mycena</taxon>
    </lineage>
</organism>